<feature type="region of interest" description="Disordered" evidence="11">
    <location>
        <begin position="167"/>
        <end position="217"/>
    </location>
</feature>
<keyword evidence="6" id="KW-0805">Transcription regulation</keyword>
<keyword evidence="5" id="KW-0862">Zinc</keyword>
<evidence type="ECO:0000256" key="11">
    <source>
        <dbReference type="SAM" id="MobiDB-lite"/>
    </source>
</evidence>
<dbReference type="AlphaFoldDB" id="A0A556V957"/>
<dbReference type="FunFam" id="3.30.160.60:FF:000119">
    <property type="entry name" value="Zinc finger and BTB domain containing 37"/>
    <property type="match status" value="1"/>
</dbReference>
<comment type="caution">
    <text evidence="14">The sequence shown here is derived from an EMBL/GenBank/DDBJ whole genome shotgun (WGS) entry which is preliminary data.</text>
</comment>
<evidence type="ECO:0000256" key="8">
    <source>
        <dbReference type="ARBA" id="ARBA00023163"/>
    </source>
</evidence>
<feature type="compositionally biased region" description="Basic and acidic residues" evidence="11">
    <location>
        <begin position="190"/>
        <end position="200"/>
    </location>
</feature>
<evidence type="ECO:0000313" key="15">
    <source>
        <dbReference type="Proteomes" id="UP000319801"/>
    </source>
</evidence>
<feature type="domain" description="C2H2-type" evidence="13">
    <location>
        <begin position="418"/>
        <end position="446"/>
    </location>
</feature>
<evidence type="ECO:0000256" key="6">
    <source>
        <dbReference type="ARBA" id="ARBA00023015"/>
    </source>
</evidence>
<evidence type="ECO:0000256" key="10">
    <source>
        <dbReference type="PROSITE-ProRule" id="PRU00042"/>
    </source>
</evidence>
<proteinExistence type="predicted"/>
<name>A0A556V957_BAGYA</name>
<keyword evidence="8" id="KW-0804">Transcription</keyword>
<dbReference type="GO" id="GO:0005634">
    <property type="term" value="C:nucleus"/>
    <property type="evidence" value="ECO:0007669"/>
    <property type="project" value="UniProtKB-SubCell"/>
</dbReference>
<organism evidence="14 15">
    <name type="scientific">Bagarius yarrelli</name>
    <name type="common">Goonch</name>
    <name type="synonym">Bagrus yarrelli</name>
    <dbReference type="NCBI Taxonomy" id="175774"/>
    <lineage>
        <taxon>Eukaryota</taxon>
        <taxon>Metazoa</taxon>
        <taxon>Chordata</taxon>
        <taxon>Craniata</taxon>
        <taxon>Vertebrata</taxon>
        <taxon>Euteleostomi</taxon>
        <taxon>Actinopterygii</taxon>
        <taxon>Neopterygii</taxon>
        <taxon>Teleostei</taxon>
        <taxon>Ostariophysi</taxon>
        <taxon>Siluriformes</taxon>
        <taxon>Sisoridae</taxon>
        <taxon>Sisorinae</taxon>
        <taxon>Bagarius</taxon>
    </lineage>
</organism>
<keyword evidence="15" id="KW-1185">Reference proteome</keyword>
<reference evidence="14 15" key="1">
    <citation type="journal article" date="2019" name="Genome Biol. Evol.">
        <title>Whole-Genome Sequencing of the Giant Devil Catfish, Bagarius yarrelli.</title>
        <authorList>
            <person name="Jiang W."/>
            <person name="Lv Y."/>
            <person name="Cheng L."/>
            <person name="Yang K."/>
            <person name="Chao B."/>
            <person name="Wang X."/>
            <person name="Li Y."/>
            <person name="Pan X."/>
            <person name="You X."/>
            <person name="Zhang Y."/>
            <person name="Yang J."/>
            <person name="Li J."/>
            <person name="Zhang X."/>
            <person name="Liu S."/>
            <person name="Sun C."/>
            <person name="Yang J."/>
            <person name="Shi Q."/>
        </authorList>
    </citation>
    <scope>NUCLEOTIDE SEQUENCE [LARGE SCALE GENOMIC DNA]</scope>
    <source>
        <strain evidence="14">JWS20170419001</strain>
        <tissue evidence="14">Muscle</tissue>
    </source>
</reference>
<dbReference type="PANTHER" id="PTHR46105:SF26">
    <property type="entry name" value="ZINC FINGER AND BTB DOMAIN CONTAINING 34"/>
    <property type="match status" value="1"/>
</dbReference>
<feature type="compositionally biased region" description="Polar residues" evidence="11">
    <location>
        <begin position="485"/>
        <end position="494"/>
    </location>
</feature>
<keyword evidence="9" id="KW-0539">Nucleus</keyword>
<evidence type="ECO:0000256" key="1">
    <source>
        <dbReference type="ARBA" id="ARBA00004123"/>
    </source>
</evidence>
<dbReference type="GO" id="GO:0008270">
    <property type="term" value="F:zinc ion binding"/>
    <property type="evidence" value="ECO:0007669"/>
    <property type="project" value="UniProtKB-KW"/>
</dbReference>
<evidence type="ECO:0000256" key="2">
    <source>
        <dbReference type="ARBA" id="ARBA00022723"/>
    </source>
</evidence>
<sequence>MEDDGGFIEFDVPEFSNTVLKQLNDLRLQGKLCDIIVHIQGRPFQAHKAVLAASSPYFRDHSSLGTMSGLSISVIKNPAVFEQLLTFCYTGHMELHLRDVVSFLTAASFLQMQAVIDKCTQILEGLHSKITLPVVSARAEADEDLDSRAGHNGAKDMGIFLNPTQISPPYYPRKSHRVEVGGGGKGLGHSTEEGQSDRGSDCASEQETSMEAEPDQVDLIEKNGQATDIQIKLEKIERPNYSDSSSAGDDSYHTELVNGEQVLAVTVGPYGPVPPPTQYTYSSLSSSAFVGISPSSPSQSIFSGFRGGRARPKRGMPVPGDALSHLKPGTEDREGIASGVVLENDVRERGLRSHWYPFNERLVCVYCGKSFNQKGSLDRHMRLHMGITPFVCKYCGKKYTRKDQLEYHIRGHTDNKPFHCQVCGKCFPFQGTLNQHLRKKHMGSGVETNNHTGSQGEAADVQRVAQMEVSEKVYGDVYNDDGSAKTITDTSVKSSAEDPPGTRCDY</sequence>
<feature type="domain" description="C2H2-type" evidence="13">
    <location>
        <begin position="390"/>
        <end position="417"/>
    </location>
</feature>
<feature type="region of interest" description="Disordered" evidence="11">
    <location>
        <begin position="233"/>
        <end position="252"/>
    </location>
</feature>
<dbReference type="InterPro" id="IPR036236">
    <property type="entry name" value="Znf_C2H2_sf"/>
</dbReference>
<dbReference type="PROSITE" id="PS00028">
    <property type="entry name" value="ZINC_FINGER_C2H2_1"/>
    <property type="match status" value="3"/>
</dbReference>
<dbReference type="FunFam" id="3.30.160.60:FF:000422">
    <property type="entry name" value="Zinc finger and BTB domain containing 37"/>
    <property type="match status" value="1"/>
</dbReference>
<feature type="domain" description="C2H2-type" evidence="13">
    <location>
        <begin position="362"/>
        <end position="389"/>
    </location>
</feature>
<dbReference type="Gene3D" id="3.30.710.10">
    <property type="entry name" value="Potassium Channel Kv1.1, Chain A"/>
    <property type="match status" value="1"/>
</dbReference>
<dbReference type="PROSITE" id="PS50097">
    <property type="entry name" value="BTB"/>
    <property type="match status" value="1"/>
</dbReference>
<dbReference type="FunFam" id="3.30.710.10:FF:000009">
    <property type="entry name" value="Zinc finger and BTB domain-containing 37"/>
    <property type="match status" value="1"/>
</dbReference>
<dbReference type="Gene3D" id="3.30.160.60">
    <property type="entry name" value="Classic Zinc Finger"/>
    <property type="match status" value="3"/>
</dbReference>
<feature type="domain" description="BTB" evidence="12">
    <location>
        <begin position="33"/>
        <end position="97"/>
    </location>
</feature>
<dbReference type="SUPFAM" id="SSF54695">
    <property type="entry name" value="POZ domain"/>
    <property type="match status" value="1"/>
</dbReference>
<comment type="subcellular location">
    <subcellularLocation>
        <location evidence="1">Nucleus</location>
    </subcellularLocation>
</comment>
<evidence type="ECO:0000313" key="14">
    <source>
        <dbReference type="EMBL" id="TTB27313.1"/>
    </source>
</evidence>
<keyword evidence="3" id="KW-0677">Repeat</keyword>
<dbReference type="GO" id="GO:0000978">
    <property type="term" value="F:RNA polymerase II cis-regulatory region sequence-specific DNA binding"/>
    <property type="evidence" value="ECO:0007669"/>
    <property type="project" value="TreeGrafter"/>
</dbReference>
<dbReference type="FunFam" id="3.30.160.60:FF:000364">
    <property type="entry name" value="Zinc finger and BTB domain-containing protein 34"/>
    <property type="match status" value="1"/>
</dbReference>
<keyword evidence="7" id="KW-0238">DNA-binding</keyword>
<dbReference type="SUPFAM" id="SSF57667">
    <property type="entry name" value="beta-beta-alpha zinc fingers"/>
    <property type="match status" value="2"/>
</dbReference>
<protein>
    <submittedName>
        <fullName evidence="14">Zinc finger and BTB domain-containing protein 34</fullName>
    </submittedName>
</protein>
<evidence type="ECO:0000256" key="9">
    <source>
        <dbReference type="ARBA" id="ARBA00023242"/>
    </source>
</evidence>
<keyword evidence="4 10" id="KW-0863">Zinc-finger</keyword>
<evidence type="ECO:0000259" key="12">
    <source>
        <dbReference type="PROSITE" id="PS50097"/>
    </source>
</evidence>
<feature type="region of interest" description="Disordered" evidence="11">
    <location>
        <begin position="480"/>
        <end position="506"/>
    </location>
</feature>
<dbReference type="SMART" id="SM00225">
    <property type="entry name" value="BTB"/>
    <property type="match status" value="1"/>
</dbReference>
<evidence type="ECO:0000256" key="4">
    <source>
        <dbReference type="ARBA" id="ARBA00022771"/>
    </source>
</evidence>
<dbReference type="PROSITE" id="PS50157">
    <property type="entry name" value="ZINC_FINGER_C2H2_2"/>
    <property type="match status" value="3"/>
</dbReference>
<dbReference type="InterPro" id="IPR011333">
    <property type="entry name" value="SKP1/BTB/POZ_sf"/>
</dbReference>
<keyword evidence="2" id="KW-0479">Metal-binding</keyword>
<dbReference type="SMART" id="SM00355">
    <property type="entry name" value="ZnF_C2H2"/>
    <property type="match status" value="3"/>
</dbReference>
<feature type="compositionally biased region" description="Acidic residues" evidence="11">
    <location>
        <begin position="208"/>
        <end position="217"/>
    </location>
</feature>
<dbReference type="Pfam" id="PF00096">
    <property type="entry name" value="zf-C2H2"/>
    <property type="match status" value="3"/>
</dbReference>
<evidence type="ECO:0000256" key="5">
    <source>
        <dbReference type="ARBA" id="ARBA00022833"/>
    </source>
</evidence>
<dbReference type="InterPro" id="IPR050457">
    <property type="entry name" value="ZnFinger_BTB_dom_contain"/>
</dbReference>
<dbReference type="OrthoDB" id="10261408at2759"/>
<dbReference type="GO" id="GO:0000981">
    <property type="term" value="F:DNA-binding transcription factor activity, RNA polymerase II-specific"/>
    <property type="evidence" value="ECO:0007669"/>
    <property type="project" value="TreeGrafter"/>
</dbReference>
<evidence type="ECO:0000256" key="3">
    <source>
        <dbReference type="ARBA" id="ARBA00022737"/>
    </source>
</evidence>
<evidence type="ECO:0000259" key="13">
    <source>
        <dbReference type="PROSITE" id="PS50157"/>
    </source>
</evidence>
<gene>
    <name evidence="14" type="ORF">Baya_14491</name>
</gene>
<accession>A0A556V957</accession>
<dbReference type="InterPro" id="IPR013087">
    <property type="entry name" value="Znf_C2H2_type"/>
</dbReference>
<evidence type="ECO:0000256" key="7">
    <source>
        <dbReference type="ARBA" id="ARBA00023125"/>
    </source>
</evidence>
<feature type="region of interest" description="Disordered" evidence="11">
    <location>
        <begin position="307"/>
        <end position="330"/>
    </location>
</feature>
<dbReference type="Proteomes" id="UP000319801">
    <property type="component" value="Unassembled WGS sequence"/>
</dbReference>
<dbReference type="InterPro" id="IPR000210">
    <property type="entry name" value="BTB/POZ_dom"/>
</dbReference>
<dbReference type="PANTHER" id="PTHR46105">
    <property type="entry name" value="AGAP004733-PA"/>
    <property type="match status" value="1"/>
</dbReference>
<dbReference type="Pfam" id="PF00651">
    <property type="entry name" value="BTB"/>
    <property type="match status" value="1"/>
</dbReference>
<dbReference type="EMBL" id="VCAZ01000167">
    <property type="protein sequence ID" value="TTB27313.1"/>
    <property type="molecule type" value="Genomic_DNA"/>
</dbReference>